<protein>
    <submittedName>
        <fullName evidence="1">Uncharacterized protein</fullName>
    </submittedName>
</protein>
<dbReference type="EMBL" id="MIEK01000041">
    <property type="protein sequence ID" value="OEH81624.1"/>
    <property type="molecule type" value="Genomic_DNA"/>
</dbReference>
<reference evidence="1 2" key="1">
    <citation type="submission" date="2016-09" db="EMBL/GenBank/DDBJ databases">
        <authorList>
            <person name="Capua I."/>
            <person name="De Benedictis P."/>
            <person name="Joannis T."/>
            <person name="Lombin L.H."/>
            <person name="Cattoli G."/>
        </authorList>
    </citation>
    <scope>NUCLEOTIDE SEQUENCE [LARGE SCALE GENOMIC DNA]</scope>
    <source>
        <strain evidence="1 2">LMG 25899</strain>
    </source>
</reference>
<evidence type="ECO:0000313" key="1">
    <source>
        <dbReference type="EMBL" id="OEH81624.1"/>
    </source>
</evidence>
<comment type="caution">
    <text evidence="1">The sequence shown here is derived from an EMBL/GenBank/DDBJ whole genome shotgun (WGS) entry which is preliminary data.</text>
</comment>
<gene>
    <name evidence="1" type="ORF">BCR26_16265</name>
</gene>
<keyword evidence="2" id="KW-1185">Reference proteome</keyword>
<accession>A0A1E5KUS5</accession>
<name>A0A1E5KUS5_9ENTE</name>
<proteinExistence type="predicted"/>
<dbReference type="RefSeq" id="WP_069699425.1">
    <property type="nucleotide sequence ID" value="NZ_JBHUJY010000001.1"/>
</dbReference>
<evidence type="ECO:0000313" key="2">
    <source>
        <dbReference type="Proteomes" id="UP000095256"/>
    </source>
</evidence>
<organism evidence="1 2">
    <name type="scientific">Enterococcus rivorum</name>
    <dbReference type="NCBI Taxonomy" id="762845"/>
    <lineage>
        <taxon>Bacteria</taxon>
        <taxon>Bacillati</taxon>
        <taxon>Bacillota</taxon>
        <taxon>Bacilli</taxon>
        <taxon>Lactobacillales</taxon>
        <taxon>Enterococcaceae</taxon>
        <taxon>Enterococcus</taxon>
    </lineage>
</organism>
<dbReference type="Proteomes" id="UP000095256">
    <property type="component" value="Unassembled WGS sequence"/>
</dbReference>
<dbReference type="AlphaFoldDB" id="A0A1E5KUS5"/>
<dbReference type="STRING" id="762845.BCR26_16265"/>
<sequence length="133" mass="15641">MEKSILSKKLFDSINALEESLKKKWSTVDKSVTNFYQNIHNGFYDFTCKSMGLDSADNIESMGDYEWEYKDQLKFDTTYLYNFFSNGMGDYIALDENKPIENGSFLWSKSELPKMNLNFWDMIDEWIIVGLDN</sequence>